<dbReference type="GO" id="GO:0000976">
    <property type="term" value="F:transcription cis-regulatory region binding"/>
    <property type="evidence" value="ECO:0007669"/>
    <property type="project" value="TreeGrafter"/>
</dbReference>
<evidence type="ECO:0000313" key="8">
    <source>
        <dbReference type="EMBL" id="OZC08787.1"/>
    </source>
</evidence>
<protein>
    <recommendedName>
        <fullName evidence="7">BHLH domain-containing protein</fullName>
    </recommendedName>
</protein>
<dbReference type="CDD" id="cd19696">
    <property type="entry name" value="bHLH-PAS_AhR_like"/>
    <property type="match status" value="1"/>
</dbReference>
<dbReference type="Pfam" id="PF14598">
    <property type="entry name" value="PAS_11"/>
    <property type="match status" value="1"/>
</dbReference>
<dbReference type="OrthoDB" id="7788762at2759"/>
<dbReference type="InterPro" id="IPR035965">
    <property type="entry name" value="PAS-like_dom_sf"/>
</dbReference>
<keyword evidence="5" id="KW-0539">Nucleus</keyword>
<dbReference type="InterPro" id="IPR011598">
    <property type="entry name" value="bHLH_dom"/>
</dbReference>
<accession>A0A238BTX8</accession>
<comment type="subcellular location">
    <subcellularLocation>
        <location evidence="1">Nucleus</location>
    </subcellularLocation>
</comment>
<evidence type="ECO:0000256" key="3">
    <source>
        <dbReference type="ARBA" id="ARBA00023125"/>
    </source>
</evidence>
<keyword evidence="9" id="KW-1185">Reference proteome</keyword>
<evidence type="ECO:0000313" key="9">
    <source>
        <dbReference type="Proteomes" id="UP000242913"/>
    </source>
</evidence>
<evidence type="ECO:0000256" key="1">
    <source>
        <dbReference type="ARBA" id="ARBA00004123"/>
    </source>
</evidence>
<keyword evidence="4" id="KW-0804">Transcription</keyword>
<dbReference type="InterPro" id="IPR039091">
    <property type="entry name" value="AHR/AHRR"/>
</dbReference>
<dbReference type="InterPro" id="IPR000014">
    <property type="entry name" value="PAS"/>
</dbReference>
<feature type="region of interest" description="Disordered" evidence="6">
    <location>
        <begin position="437"/>
        <end position="472"/>
    </location>
</feature>
<dbReference type="InterPro" id="IPR036638">
    <property type="entry name" value="HLH_DNA-bd_sf"/>
</dbReference>
<dbReference type="SUPFAM" id="SSF47459">
    <property type="entry name" value="HLH, helix-loop-helix DNA-binding domain"/>
    <property type="match status" value="1"/>
</dbReference>
<keyword evidence="2" id="KW-0805">Transcription regulation</keyword>
<dbReference type="EMBL" id="KZ270003">
    <property type="protein sequence ID" value="OZC08787.1"/>
    <property type="molecule type" value="Genomic_DNA"/>
</dbReference>
<evidence type="ECO:0000256" key="2">
    <source>
        <dbReference type="ARBA" id="ARBA00023015"/>
    </source>
</evidence>
<evidence type="ECO:0000256" key="4">
    <source>
        <dbReference type="ARBA" id="ARBA00023163"/>
    </source>
</evidence>
<feature type="compositionally biased region" description="Basic residues" evidence="6">
    <location>
        <begin position="457"/>
        <end position="466"/>
    </location>
</feature>
<dbReference type="GO" id="GO:0006805">
    <property type="term" value="P:xenobiotic metabolic process"/>
    <property type="evidence" value="ECO:0007669"/>
    <property type="project" value="InterPro"/>
</dbReference>
<reference evidence="8 9" key="1">
    <citation type="submission" date="2015-12" db="EMBL/GenBank/DDBJ databases">
        <title>Draft genome of the nematode, Onchocerca flexuosa.</title>
        <authorList>
            <person name="Mitreva M."/>
        </authorList>
    </citation>
    <scope>NUCLEOTIDE SEQUENCE [LARGE SCALE GENOMIC DNA]</scope>
    <source>
        <strain evidence="8">Red Deer</strain>
    </source>
</reference>
<dbReference type="PROSITE" id="PS50888">
    <property type="entry name" value="BHLH"/>
    <property type="match status" value="1"/>
</dbReference>
<evidence type="ECO:0000256" key="5">
    <source>
        <dbReference type="ARBA" id="ARBA00023242"/>
    </source>
</evidence>
<dbReference type="GO" id="GO:0005634">
    <property type="term" value="C:nucleus"/>
    <property type="evidence" value="ECO:0007669"/>
    <property type="project" value="UniProtKB-SubCell"/>
</dbReference>
<dbReference type="Gene3D" id="3.30.450.20">
    <property type="entry name" value="PAS domain"/>
    <property type="match status" value="3"/>
</dbReference>
<dbReference type="SUPFAM" id="SSF55785">
    <property type="entry name" value="PYP-like sensor domain (PAS domain)"/>
    <property type="match status" value="1"/>
</dbReference>
<dbReference type="PANTHER" id="PTHR10649">
    <property type="entry name" value="ARYL HYDROCARBON RECEPTOR"/>
    <property type="match status" value="1"/>
</dbReference>
<name>A0A238BTX8_9BILA</name>
<evidence type="ECO:0000256" key="6">
    <source>
        <dbReference type="SAM" id="MobiDB-lite"/>
    </source>
</evidence>
<keyword evidence="3" id="KW-0238">DNA-binding</keyword>
<dbReference type="Gene3D" id="4.10.280.10">
    <property type="entry name" value="Helix-loop-helix DNA-binding domain"/>
    <property type="match status" value="1"/>
</dbReference>
<dbReference type="GO" id="GO:0004879">
    <property type="term" value="F:nuclear receptor activity"/>
    <property type="evidence" value="ECO:0007669"/>
    <property type="project" value="TreeGrafter"/>
</dbReference>
<evidence type="ECO:0000259" key="7">
    <source>
        <dbReference type="PROSITE" id="PS50888"/>
    </source>
</evidence>
<dbReference type="GO" id="GO:0046983">
    <property type="term" value="F:protein dimerization activity"/>
    <property type="evidence" value="ECO:0007669"/>
    <property type="project" value="InterPro"/>
</dbReference>
<dbReference type="Proteomes" id="UP000242913">
    <property type="component" value="Unassembled WGS sequence"/>
</dbReference>
<feature type="domain" description="BHLH" evidence="7">
    <location>
        <begin position="18"/>
        <end position="71"/>
    </location>
</feature>
<sequence>MYANKRRQRNFKRVREASKPGLATNPSKRHRERLNSELEIVAALLPYEQSVISRLDKLSVLRLAVSYLQIKAHFQACLHRYIANFPFAFAHSYPFIPTNDTAILYGGGVPTAIHHSSGQSLIDPNEHDFESMALKALGGFILILNETGDIYYVSKNIETYLGFHQQVNENSGMPYLERNVNARFRCLLDNTCGFLRIDVRGKLISLHGLPHSYVLNRIENHSSGNIVLGLVAICSPFVPPNVADQQQLDDPILKTKHSFDFTLVSTDNRMKALLELDDKNLPHSFYSLVHVDDATSIAEAHKEVTKNSASGILIYRLISIRSQRIYWIQSSCRMFYKNGKPETIGLTHRLLTEVEGTMLLEKRTSLRAKLLSFDDSLLQSPGNLQSTAALPSTSCDATSLSLYMAGSDKNRCSISKRHNTQFSTLPAKSRQLLPAPISRNSSAQPSAATAEVQHLSTRGRKRKKQNIHANQPSVLSVPHYPAFMVPSTSNDLKEIQMPDERQQHITVATTATAACMNATRIPRIIQNENFAATATVIRGVSGTSAPMIPGLFQLPQDLSGFSELTAYFSTDNNTGTVRHDQSYQWPPSTKTNYWPSSSDLYYQNYMTNNANYATTISSGFYPSQMDQNNLIPTRSRVEYPTLFTASDLTCAGSAYTPTPAQLLLSSSELLQPPATVQSTNSMFKSTVLFDMPENSTTDQTLSATINDYTHSMHMITGDNAGAMAHCSNTSGSTGFNLISEVTNTLLG</sequence>
<feature type="compositionally biased region" description="Polar residues" evidence="6">
    <location>
        <begin position="438"/>
        <end position="447"/>
    </location>
</feature>
<dbReference type="CDD" id="cd00130">
    <property type="entry name" value="PAS"/>
    <property type="match status" value="1"/>
</dbReference>
<dbReference type="AlphaFoldDB" id="A0A238BTX8"/>
<dbReference type="GO" id="GO:0034751">
    <property type="term" value="C:aryl hydrocarbon receptor complex"/>
    <property type="evidence" value="ECO:0007669"/>
    <property type="project" value="TreeGrafter"/>
</dbReference>
<dbReference type="PANTHER" id="PTHR10649:SF12">
    <property type="entry name" value="SPINELESS, ISOFORM C"/>
    <property type="match status" value="1"/>
</dbReference>
<organism evidence="8 9">
    <name type="scientific">Onchocerca flexuosa</name>
    <dbReference type="NCBI Taxonomy" id="387005"/>
    <lineage>
        <taxon>Eukaryota</taxon>
        <taxon>Metazoa</taxon>
        <taxon>Ecdysozoa</taxon>
        <taxon>Nematoda</taxon>
        <taxon>Chromadorea</taxon>
        <taxon>Rhabditida</taxon>
        <taxon>Spirurina</taxon>
        <taxon>Spiruromorpha</taxon>
        <taxon>Filarioidea</taxon>
        <taxon>Onchocercidae</taxon>
        <taxon>Onchocerca</taxon>
    </lineage>
</organism>
<proteinExistence type="predicted"/>
<gene>
    <name evidence="8" type="ORF">X798_04201</name>
</gene>
<dbReference type="SMART" id="SM00353">
    <property type="entry name" value="HLH"/>
    <property type="match status" value="1"/>
</dbReference>